<keyword evidence="3" id="KW-1185">Reference proteome</keyword>
<sequence length="73" mass="8396">MQRVWLIVAGLIGLATLILEIVYRPAHPYSMWHTWPMFDLIFGALGCAAIVLGAKWLGHHWLQRQENYYGDDA</sequence>
<dbReference type="EMBL" id="AZHW01000540">
    <property type="protein sequence ID" value="ETW98562.1"/>
    <property type="molecule type" value="Genomic_DNA"/>
</dbReference>
<accession>W4LKP9</accession>
<protein>
    <submittedName>
        <fullName evidence="2">Uncharacterized protein</fullName>
    </submittedName>
</protein>
<proteinExistence type="predicted"/>
<dbReference type="AlphaFoldDB" id="W4LKP9"/>
<feature type="transmembrane region" description="Helical" evidence="1">
    <location>
        <begin position="35"/>
        <end position="57"/>
    </location>
</feature>
<evidence type="ECO:0000313" key="3">
    <source>
        <dbReference type="Proteomes" id="UP000019141"/>
    </source>
</evidence>
<dbReference type="HOGENOM" id="CLU_2681673_0_0_7"/>
<evidence type="ECO:0000256" key="1">
    <source>
        <dbReference type="SAM" id="Phobius"/>
    </source>
</evidence>
<keyword evidence="1" id="KW-1133">Transmembrane helix</keyword>
<dbReference type="Proteomes" id="UP000019141">
    <property type="component" value="Unassembled WGS sequence"/>
</dbReference>
<reference evidence="2 3" key="1">
    <citation type="journal article" date="2014" name="Nature">
        <title>An environmental bacterial taxon with a large and distinct metabolic repertoire.</title>
        <authorList>
            <person name="Wilson M.C."/>
            <person name="Mori T."/>
            <person name="Ruckert C."/>
            <person name="Uria A.R."/>
            <person name="Helf M.J."/>
            <person name="Takada K."/>
            <person name="Gernert C."/>
            <person name="Steffens U.A."/>
            <person name="Heycke N."/>
            <person name="Schmitt S."/>
            <person name="Rinke C."/>
            <person name="Helfrich E.J."/>
            <person name="Brachmann A.O."/>
            <person name="Gurgui C."/>
            <person name="Wakimoto T."/>
            <person name="Kracht M."/>
            <person name="Crusemann M."/>
            <person name="Hentschel U."/>
            <person name="Abe I."/>
            <person name="Matsunaga S."/>
            <person name="Kalinowski J."/>
            <person name="Takeyama H."/>
            <person name="Piel J."/>
        </authorList>
    </citation>
    <scope>NUCLEOTIDE SEQUENCE [LARGE SCALE GENOMIC DNA]</scope>
    <source>
        <strain evidence="3">TSY1</strain>
    </source>
</reference>
<feature type="transmembrane region" description="Helical" evidence="1">
    <location>
        <begin position="5"/>
        <end position="23"/>
    </location>
</feature>
<evidence type="ECO:0000313" key="2">
    <source>
        <dbReference type="EMBL" id="ETW98562.1"/>
    </source>
</evidence>
<comment type="caution">
    <text evidence="2">The sequence shown here is derived from an EMBL/GenBank/DDBJ whole genome shotgun (WGS) entry which is preliminary data.</text>
</comment>
<gene>
    <name evidence="2" type="ORF">ETSY1_18205</name>
</gene>
<keyword evidence="1" id="KW-0472">Membrane</keyword>
<name>W4LKP9_ENTF1</name>
<organism evidence="2 3">
    <name type="scientific">Entotheonella factor</name>
    <dbReference type="NCBI Taxonomy" id="1429438"/>
    <lineage>
        <taxon>Bacteria</taxon>
        <taxon>Pseudomonadati</taxon>
        <taxon>Nitrospinota/Tectimicrobiota group</taxon>
        <taxon>Candidatus Tectimicrobiota</taxon>
        <taxon>Candidatus Entotheonellia</taxon>
        <taxon>Candidatus Entotheonellales</taxon>
        <taxon>Candidatus Entotheonellaceae</taxon>
        <taxon>Candidatus Entotheonella</taxon>
    </lineage>
</organism>
<keyword evidence="1" id="KW-0812">Transmembrane</keyword>